<reference evidence="1" key="1">
    <citation type="journal article" date="2019" name="bioRxiv">
        <title>The Genome of the Zebra Mussel, Dreissena polymorpha: A Resource for Invasive Species Research.</title>
        <authorList>
            <person name="McCartney M.A."/>
            <person name="Auch B."/>
            <person name="Kono T."/>
            <person name="Mallez S."/>
            <person name="Zhang Y."/>
            <person name="Obille A."/>
            <person name="Becker A."/>
            <person name="Abrahante J.E."/>
            <person name="Garbe J."/>
            <person name="Badalamenti J.P."/>
            <person name="Herman A."/>
            <person name="Mangelson H."/>
            <person name="Liachko I."/>
            <person name="Sullivan S."/>
            <person name="Sone E.D."/>
            <person name="Koren S."/>
            <person name="Silverstein K.A.T."/>
            <person name="Beckman K.B."/>
            <person name="Gohl D.M."/>
        </authorList>
    </citation>
    <scope>NUCLEOTIDE SEQUENCE</scope>
    <source>
        <strain evidence="1">Duluth1</strain>
        <tissue evidence="1">Whole animal</tissue>
    </source>
</reference>
<dbReference type="EMBL" id="JAIWYP010000003">
    <property type="protein sequence ID" value="KAH3851639.1"/>
    <property type="molecule type" value="Genomic_DNA"/>
</dbReference>
<gene>
    <name evidence="1" type="ORF">DPMN_094121</name>
</gene>
<dbReference type="Proteomes" id="UP000828390">
    <property type="component" value="Unassembled WGS sequence"/>
</dbReference>
<sequence>MMAYRATPHSTTSLSPNVMAFGRNVVLPCELATGVAEKSAQTIEEYSLQQRMNIEKVHDIAREHLKKNIQHTERSIMTERLNSGTYQRNQQCGCTTRQEELAFVAN</sequence>
<evidence type="ECO:0000313" key="2">
    <source>
        <dbReference type="Proteomes" id="UP000828390"/>
    </source>
</evidence>
<dbReference type="AlphaFoldDB" id="A0A9D4R1N2"/>
<keyword evidence="2" id="KW-1185">Reference proteome</keyword>
<name>A0A9D4R1N2_DREPO</name>
<reference evidence="1" key="2">
    <citation type="submission" date="2020-11" db="EMBL/GenBank/DDBJ databases">
        <authorList>
            <person name="McCartney M.A."/>
            <person name="Auch B."/>
            <person name="Kono T."/>
            <person name="Mallez S."/>
            <person name="Becker A."/>
            <person name="Gohl D.M."/>
            <person name="Silverstein K.A.T."/>
            <person name="Koren S."/>
            <person name="Bechman K.B."/>
            <person name="Herman A."/>
            <person name="Abrahante J.E."/>
            <person name="Garbe J."/>
        </authorList>
    </citation>
    <scope>NUCLEOTIDE SEQUENCE</scope>
    <source>
        <strain evidence="1">Duluth1</strain>
        <tissue evidence="1">Whole animal</tissue>
    </source>
</reference>
<evidence type="ECO:0000313" key="1">
    <source>
        <dbReference type="EMBL" id="KAH3851639.1"/>
    </source>
</evidence>
<comment type="caution">
    <text evidence="1">The sequence shown here is derived from an EMBL/GenBank/DDBJ whole genome shotgun (WGS) entry which is preliminary data.</text>
</comment>
<accession>A0A9D4R1N2</accession>
<proteinExistence type="predicted"/>
<protein>
    <submittedName>
        <fullName evidence="1">Uncharacterized protein</fullName>
    </submittedName>
</protein>
<organism evidence="1 2">
    <name type="scientific">Dreissena polymorpha</name>
    <name type="common">Zebra mussel</name>
    <name type="synonym">Mytilus polymorpha</name>
    <dbReference type="NCBI Taxonomy" id="45954"/>
    <lineage>
        <taxon>Eukaryota</taxon>
        <taxon>Metazoa</taxon>
        <taxon>Spiralia</taxon>
        <taxon>Lophotrochozoa</taxon>
        <taxon>Mollusca</taxon>
        <taxon>Bivalvia</taxon>
        <taxon>Autobranchia</taxon>
        <taxon>Heteroconchia</taxon>
        <taxon>Euheterodonta</taxon>
        <taxon>Imparidentia</taxon>
        <taxon>Neoheterodontei</taxon>
        <taxon>Myida</taxon>
        <taxon>Dreissenoidea</taxon>
        <taxon>Dreissenidae</taxon>
        <taxon>Dreissena</taxon>
    </lineage>
</organism>